<accession>A0A5K1IKN3</accession>
<dbReference type="EMBL" id="CABWIF010000002">
    <property type="protein sequence ID" value="VWL87666.1"/>
    <property type="molecule type" value="Genomic_DNA"/>
</dbReference>
<dbReference type="InterPro" id="IPR046240">
    <property type="entry name" value="DUF6273"/>
</dbReference>
<organism evidence="2 3">
    <name type="scientific">Collinsella aerofaciens</name>
    <dbReference type="NCBI Taxonomy" id="74426"/>
    <lineage>
        <taxon>Bacteria</taxon>
        <taxon>Bacillati</taxon>
        <taxon>Actinomycetota</taxon>
        <taxon>Coriobacteriia</taxon>
        <taxon>Coriobacteriales</taxon>
        <taxon>Coriobacteriaceae</taxon>
        <taxon>Collinsella</taxon>
    </lineage>
</organism>
<proteinExistence type="predicted"/>
<evidence type="ECO:0000313" key="2">
    <source>
        <dbReference type="EMBL" id="VWL87666.1"/>
    </source>
</evidence>
<evidence type="ECO:0000313" key="3">
    <source>
        <dbReference type="Proteomes" id="UP000368032"/>
    </source>
</evidence>
<reference evidence="2 3" key="1">
    <citation type="submission" date="2019-10" db="EMBL/GenBank/DDBJ databases">
        <authorList>
            <person name="Wolf R A."/>
        </authorList>
    </citation>
    <scope>NUCLEOTIDE SEQUENCE [LARGE SCALE GENOMIC DNA]</scope>
    <source>
        <strain evidence="2">Collinsella_aerofaciens_DSM_13712</strain>
    </source>
</reference>
<protein>
    <recommendedName>
        <fullName evidence="1">DUF6273 domain-containing protein</fullName>
    </recommendedName>
</protein>
<dbReference type="Pfam" id="PF19789">
    <property type="entry name" value="DUF6273"/>
    <property type="match status" value="1"/>
</dbReference>
<dbReference type="RefSeq" id="WP_152067368.1">
    <property type="nucleotide sequence ID" value="NZ_CABWIF010000002.1"/>
</dbReference>
<dbReference type="AlphaFoldDB" id="A0A5K1IKN3"/>
<gene>
    <name evidence="2" type="ORF">CKJAJONC_01173</name>
</gene>
<sequence>MAQAKTLSVGGTGYEVIDDTARSNAQTALNNAEYNRQGQIGKYGGQNIATILAGEIGSGSVYDALHKRAANGNFAGLRVGDYIDVPLVSASGVAAQQSVRFLLAHFDPYYCCGDSSKGHHIAFVASAPIAVAKTVTGVANDSFLMWNTTNTNQGTADQKCPYPNSNLKAWETAFEACLPESLTKYLLTQRVLLEERYSASGALNDSNSWSWQDIGKVFSLSEMEVYGCPVWGTKGYSVGFDCQWDLFRDTAHRINGNRCYWWLRSVMGGSSSNVCYVTNHGDANCRDATNGWIRPRPGFLVG</sequence>
<evidence type="ECO:0000259" key="1">
    <source>
        <dbReference type="Pfam" id="PF19789"/>
    </source>
</evidence>
<name>A0A5K1IKN3_9ACTN</name>
<feature type="domain" description="DUF6273" evidence="1">
    <location>
        <begin position="157"/>
        <end position="295"/>
    </location>
</feature>
<dbReference type="Proteomes" id="UP000368032">
    <property type="component" value="Unassembled WGS sequence"/>
</dbReference>